<feature type="non-terminal residue" evidence="1">
    <location>
        <position position="1"/>
    </location>
</feature>
<sequence length="31" mass="3201">APEYLTHIPIGLAVAGNNELGHSTILPSEGE</sequence>
<organism evidence="1">
    <name type="scientific">marine sediment metagenome</name>
    <dbReference type="NCBI Taxonomy" id="412755"/>
    <lineage>
        <taxon>unclassified sequences</taxon>
        <taxon>metagenomes</taxon>
        <taxon>ecological metagenomes</taxon>
    </lineage>
</organism>
<protein>
    <submittedName>
        <fullName evidence="1">Uncharacterized protein</fullName>
    </submittedName>
</protein>
<dbReference type="EMBL" id="BARS01048670">
    <property type="protein sequence ID" value="GAG38982.1"/>
    <property type="molecule type" value="Genomic_DNA"/>
</dbReference>
<evidence type="ECO:0000313" key="1">
    <source>
        <dbReference type="EMBL" id="GAG38982.1"/>
    </source>
</evidence>
<reference evidence="1" key="1">
    <citation type="journal article" date="2014" name="Front. Microbiol.">
        <title>High frequency of phylogenetically diverse reductive dehalogenase-homologous genes in deep subseafloor sedimentary metagenomes.</title>
        <authorList>
            <person name="Kawai M."/>
            <person name="Futagami T."/>
            <person name="Toyoda A."/>
            <person name="Takaki Y."/>
            <person name="Nishi S."/>
            <person name="Hori S."/>
            <person name="Arai W."/>
            <person name="Tsubouchi T."/>
            <person name="Morono Y."/>
            <person name="Uchiyama I."/>
            <person name="Ito T."/>
            <person name="Fujiyama A."/>
            <person name="Inagaki F."/>
            <person name="Takami H."/>
        </authorList>
    </citation>
    <scope>NUCLEOTIDE SEQUENCE</scope>
    <source>
        <strain evidence="1">Expedition CK06-06</strain>
    </source>
</reference>
<accession>X0XUR7</accession>
<comment type="caution">
    <text evidence="1">The sequence shown here is derived from an EMBL/GenBank/DDBJ whole genome shotgun (WGS) entry which is preliminary data.</text>
</comment>
<name>X0XUR7_9ZZZZ</name>
<gene>
    <name evidence="1" type="ORF">S01H1_72900</name>
</gene>
<dbReference type="AlphaFoldDB" id="X0XUR7"/>
<proteinExistence type="predicted"/>